<dbReference type="OrthoDB" id="2401283at2"/>
<keyword evidence="5" id="KW-1185">Reference proteome</keyword>
<organism evidence="3 4">
    <name type="scientific">Staphylococcus arlettae</name>
    <dbReference type="NCBI Taxonomy" id="29378"/>
    <lineage>
        <taxon>Bacteria</taxon>
        <taxon>Bacillati</taxon>
        <taxon>Bacillota</taxon>
        <taxon>Bacilli</taxon>
        <taxon>Bacillales</taxon>
        <taxon>Staphylococcaceae</taxon>
        <taxon>Staphylococcus</taxon>
    </lineage>
</organism>
<dbReference type="GeneID" id="97288549"/>
<evidence type="ECO:0000313" key="3">
    <source>
        <dbReference type="EMBL" id="SUJ25126.1"/>
    </source>
</evidence>
<dbReference type="Proteomes" id="UP000254956">
    <property type="component" value="Unassembled WGS sequence"/>
</dbReference>
<sequence length="68" mass="7630">MNGINQLTVTFSRSFAGPDGKVKNFSRRFANINPQATTEQIKAFKVALENMLGEQFTTIELNKSEIVH</sequence>
<dbReference type="EMBL" id="UGZE01000001">
    <property type="protein sequence ID" value="SUJ25126.1"/>
    <property type="molecule type" value="Genomic_DNA"/>
</dbReference>
<gene>
    <name evidence="3" type="ORF">NCTC12413_02247</name>
    <name evidence="2" type="ORF">SAR03_07790</name>
</gene>
<dbReference type="STRING" id="1212545.SARL_01015"/>
<protein>
    <recommendedName>
        <fullName evidence="1">DUF1659 domain-containing protein</fullName>
    </recommendedName>
</protein>
<evidence type="ECO:0000313" key="5">
    <source>
        <dbReference type="Proteomes" id="UP000321598"/>
    </source>
</evidence>
<reference evidence="2 5" key="2">
    <citation type="submission" date="2019-07" db="EMBL/GenBank/DDBJ databases">
        <title>Whole genome shotgun sequence of Staphylococcus arlettae NBRC 109765.</title>
        <authorList>
            <person name="Hosoyama A."/>
            <person name="Uohara A."/>
            <person name="Ohji S."/>
            <person name="Ichikawa N."/>
        </authorList>
    </citation>
    <scope>NUCLEOTIDE SEQUENCE [LARGE SCALE GENOMIC DNA]</scope>
    <source>
        <strain evidence="2 5">NBRC 109765</strain>
    </source>
</reference>
<dbReference type="AlphaFoldDB" id="A0A380CQE9"/>
<name>A0A380CQE9_9STAP</name>
<dbReference type="InterPro" id="IPR012454">
    <property type="entry name" value="DUF1659"/>
</dbReference>
<evidence type="ECO:0000259" key="1">
    <source>
        <dbReference type="Pfam" id="PF07872"/>
    </source>
</evidence>
<evidence type="ECO:0000313" key="4">
    <source>
        <dbReference type="Proteomes" id="UP000254956"/>
    </source>
</evidence>
<accession>A0A380CQE9</accession>
<dbReference type="Pfam" id="PF07872">
    <property type="entry name" value="DUF1659"/>
    <property type="match status" value="1"/>
</dbReference>
<feature type="domain" description="DUF1659" evidence="1">
    <location>
        <begin position="6"/>
        <end position="65"/>
    </location>
</feature>
<dbReference type="EMBL" id="BKAV01000004">
    <property type="protein sequence ID" value="GEP99741.1"/>
    <property type="molecule type" value="Genomic_DNA"/>
</dbReference>
<reference evidence="3 4" key="1">
    <citation type="submission" date="2018-06" db="EMBL/GenBank/DDBJ databases">
        <authorList>
            <consortium name="Pathogen Informatics"/>
            <person name="Doyle S."/>
        </authorList>
    </citation>
    <scope>NUCLEOTIDE SEQUENCE [LARGE SCALE GENOMIC DNA]</scope>
    <source>
        <strain evidence="3 4">NCTC12413</strain>
    </source>
</reference>
<proteinExistence type="predicted"/>
<evidence type="ECO:0000313" key="2">
    <source>
        <dbReference type="EMBL" id="GEP99741.1"/>
    </source>
</evidence>
<dbReference type="RefSeq" id="WP_021459188.1">
    <property type="nucleotide sequence ID" value="NZ_AP019698.1"/>
</dbReference>
<dbReference type="Proteomes" id="UP000321598">
    <property type="component" value="Unassembled WGS sequence"/>
</dbReference>